<dbReference type="RefSeq" id="WP_179651449.1">
    <property type="nucleotide sequence ID" value="NZ_JACBZM010000001.1"/>
</dbReference>
<evidence type="ECO:0000313" key="3">
    <source>
        <dbReference type="Proteomes" id="UP000562045"/>
    </source>
</evidence>
<comment type="caution">
    <text evidence="2">The sequence shown here is derived from an EMBL/GenBank/DDBJ whole genome shotgun (WGS) entry which is preliminary data.</text>
</comment>
<dbReference type="SUPFAM" id="SSF51197">
    <property type="entry name" value="Clavaminate synthase-like"/>
    <property type="match status" value="1"/>
</dbReference>
<dbReference type="Gene3D" id="2.60.120.650">
    <property type="entry name" value="Cupin"/>
    <property type="match status" value="1"/>
</dbReference>
<evidence type="ECO:0000313" key="2">
    <source>
        <dbReference type="EMBL" id="NYI47474.1"/>
    </source>
</evidence>
<protein>
    <recommendedName>
        <fullName evidence="4">JmjC domain-containing protein</fullName>
    </recommendedName>
</protein>
<dbReference type="Proteomes" id="UP000562045">
    <property type="component" value="Unassembled WGS sequence"/>
</dbReference>
<accession>A0A7Z0CNK1</accession>
<name>A0A7Z0CNK1_9ACTN</name>
<organism evidence="2 3">
    <name type="scientific">Nocardioides aromaticivorans</name>
    <dbReference type="NCBI Taxonomy" id="200618"/>
    <lineage>
        <taxon>Bacteria</taxon>
        <taxon>Bacillati</taxon>
        <taxon>Actinomycetota</taxon>
        <taxon>Actinomycetes</taxon>
        <taxon>Propionibacteriales</taxon>
        <taxon>Nocardioidaceae</taxon>
        <taxon>Nocardioides</taxon>
    </lineage>
</organism>
<evidence type="ECO:0008006" key="4">
    <source>
        <dbReference type="Google" id="ProtNLM"/>
    </source>
</evidence>
<dbReference type="AlphaFoldDB" id="A0A7Z0CNK1"/>
<feature type="region of interest" description="Disordered" evidence="1">
    <location>
        <begin position="289"/>
        <end position="316"/>
    </location>
</feature>
<gene>
    <name evidence="2" type="ORF">BJ993_004554</name>
</gene>
<reference evidence="2 3" key="1">
    <citation type="submission" date="2020-07" db="EMBL/GenBank/DDBJ databases">
        <title>Sequencing the genomes of 1000 actinobacteria strains.</title>
        <authorList>
            <person name="Klenk H.-P."/>
        </authorList>
    </citation>
    <scope>NUCLEOTIDE SEQUENCE [LARGE SCALE GENOMIC DNA]</scope>
    <source>
        <strain evidence="2 3">DSM 15131</strain>
    </source>
</reference>
<dbReference type="EMBL" id="JACBZM010000001">
    <property type="protein sequence ID" value="NYI47474.1"/>
    <property type="molecule type" value="Genomic_DNA"/>
</dbReference>
<evidence type="ECO:0000256" key="1">
    <source>
        <dbReference type="SAM" id="MobiDB-lite"/>
    </source>
</evidence>
<sequence length="316" mass="35603">MYRTHQYDVTDSSLLPWGFDDIAAFGARPHLARHRLHEQPLFTDDALADLLDRLPRSIVHPYTMGDDPARPDDWRRGAETDLPGKELLEVVARGHLWLNLVGVHRHDAEIARLVDELYAGIRELVPGFAPVRTSATLLLSSPAAMVYYHADNQPNLLWHLRGRKRAFVYPRAQRFVSDQNLERLVAGETEEELPFELAYDEHAAVLDLEPGQVAWWPQNSPHRVENVGGMNVSLSTEHWTAASVRREHLWTANYYLRNRLGRVPRSTREDGLLPAAKVAAMRLGRRAGVLEPGRQRGLPPSFTVDPDVPSGVGPLG</sequence>
<proteinExistence type="predicted"/>